<name>A0ABW3R7N8_9FLAO</name>
<dbReference type="Proteomes" id="UP001597163">
    <property type="component" value="Unassembled WGS sequence"/>
</dbReference>
<evidence type="ECO:0000313" key="1">
    <source>
        <dbReference type="EMBL" id="MFD1161079.1"/>
    </source>
</evidence>
<sequence length="239" mass="27751">MKTLFTTSLFLLFGIMSFGQQIKGSELLDKAIKYHDPQHKWETFNGTFHVTMETPNSSNRNSKISINLPEEHFYLKAKKDTVVTEYDVKKEACTNTLNGNTDLSNQVLKAHNLSCERAYLYKNYYTYLYGLPMKLKDEGTIINDVVEQKSFKGKAYLVIQVTYDVSVGKDVWHFYFNPKTYAMEVYQFYKTDDKGSIKKDSGEYILLTDEEIVNGIKMPKTRAWFYNKDDAYLGTDILN</sequence>
<dbReference type="Pfam" id="PF20113">
    <property type="entry name" value="DUF6503"/>
    <property type="match status" value="1"/>
</dbReference>
<accession>A0ABW3R7N8</accession>
<comment type="caution">
    <text evidence="1">The sequence shown here is derived from an EMBL/GenBank/DDBJ whole genome shotgun (WGS) entry which is preliminary data.</text>
</comment>
<organism evidence="1 2">
    <name type="scientific">Hwangdonia seohaensis</name>
    <dbReference type="NCBI Taxonomy" id="1240727"/>
    <lineage>
        <taxon>Bacteria</taxon>
        <taxon>Pseudomonadati</taxon>
        <taxon>Bacteroidota</taxon>
        <taxon>Flavobacteriia</taxon>
        <taxon>Flavobacteriales</taxon>
        <taxon>Flavobacteriaceae</taxon>
        <taxon>Hwangdonia</taxon>
    </lineage>
</organism>
<dbReference type="RefSeq" id="WP_311935425.1">
    <property type="nucleotide sequence ID" value="NZ_JAVSCK010000001.1"/>
</dbReference>
<proteinExistence type="predicted"/>
<reference evidence="2" key="1">
    <citation type="journal article" date="2019" name="Int. J. Syst. Evol. Microbiol.">
        <title>The Global Catalogue of Microorganisms (GCM) 10K type strain sequencing project: providing services to taxonomists for standard genome sequencing and annotation.</title>
        <authorList>
            <consortium name="The Broad Institute Genomics Platform"/>
            <consortium name="The Broad Institute Genome Sequencing Center for Infectious Disease"/>
            <person name="Wu L."/>
            <person name="Ma J."/>
        </authorList>
    </citation>
    <scope>NUCLEOTIDE SEQUENCE [LARGE SCALE GENOMIC DNA]</scope>
    <source>
        <strain evidence="2">CCUG 63246</strain>
    </source>
</reference>
<protein>
    <submittedName>
        <fullName evidence="1">DUF6503 family protein</fullName>
    </submittedName>
</protein>
<keyword evidence="2" id="KW-1185">Reference proteome</keyword>
<dbReference type="InterPro" id="IPR045444">
    <property type="entry name" value="DUF6503"/>
</dbReference>
<gene>
    <name evidence="1" type="ORF">ACFQ2E_01540</name>
</gene>
<dbReference type="EMBL" id="JBHTLJ010000001">
    <property type="protein sequence ID" value="MFD1161079.1"/>
    <property type="molecule type" value="Genomic_DNA"/>
</dbReference>
<evidence type="ECO:0000313" key="2">
    <source>
        <dbReference type="Proteomes" id="UP001597163"/>
    </source>
</evidence>